<proteinExistence type="inferred from homology"/>
<dbReference type="GO" id="GO:0009507">
    <property type="term" value="C:chloroplast"/>
    <property type="evidence" value="ECO:0007669"/>
    <property type="project" value="UniProtKB-SubCell"/>
</dbReference>
<dbReference type="EMBL" id="BARW01002138">
    <property type="protein sequence ID" value="GAI67979.1"/>
    <property type="molecule type" value="Genomic_DNA"/>
</dbReference>
<evidence type="ECO:0000256" key="8">
    <source>
        <dbReference type="ARBA" id="ARBA00023136"/>
    </source>
</evidence>
<feature type="domain" description="Cytochrome C biogenesis protein transmembrane" evidence="10">
    <location>
        <begin position="20"/>
        <end position="210"/>
    </location>
</feature>
<keyword evidence="7 9" id="KW-1133">Transmembrane helix</keyword>
<dbReference type="Pfam" id="PF02683">
    <property type="entry name" value="DsbD_TM"/>
    <property type="match status" value="1"/>
</dbReference>
<dbReference type="InterPro" id="IPR051790">
    <property type="entry name" value="Cytochrome_c-biogenesis_DsbD"/>
</dbReference>
<dbReference type="PANTHER" id="PTHR31272:SF6">
    <property type="entry name" value="CYTOCHROME C-TYPE BIOGENESIS CCDA-LIKE CHLOROPLASTIC PROTEIN"/>
    <property type="match status" value="1"/>
</dbReference>
<comment type="subcellular location">
    <subcellularLocation>
        <location evidence="1">Membrane</location>
        <topology evidence="1">Multi-pass membrane protein</topology>
    </subcellularLocation>
    <subcellularLocation>
        <location evidence="2">Plastid</location>
        <location evidence="2">Chloroplast</location>
    </subcellularLocation>
</comment>
<keyword evidence="4" id="KW-0150">Chloroplast</keyword>
<evidence type="ECO:0000256" key="4">
    <source>
        <dbReference type="ARBA" id="ARBA00022528"/>
    </source>
</evidence>
<keyword evidence="8 9" id="KW-0472">Membrane</keyword>
<evidence type="ECO:0000313" key="11">
    <source>
        <dbReference type="EMBL" id="GAI67979.1"/>
    </source>
</evidence>
<feature type="transmembrane region" description="Helical" evidence="9">
    <location>
        <begin position="132"/>
        <end position="155"/>
    </location>
</feature>
<keyword evidence="5" id="KW-0934">Plastid</keyword>
<evidence type="ECO:0000256" key="5">
    <source>
        <dbReference type="ARBA" id="ARBA00022640"/>
    </source>
</evidence>
<dbReference type="PANTHER" id="PTHR31272">
    <property type="entry name" value="CYTOCHROME C-TYPE BIOGENESIS PROTEIN HI_1454-RELATED"/>
    <property type="match status" value="1"/>
</dbReference>
<feature type="transmembrane region" description="Helical" evidence="9">
    <location>
        <begin position="18"/>
        <end position="49"/>
    </location>
</feature>
<dbReference type="GO" id="GO:0016020">
    <property type="term" value="C:membrane"/>
    <property type="evidence" value="ECO:0007669"/>
    <property type="project" value="UniProtKB-SubCell"/>
</dbReference>
<organism evidence="11">
    <name type="scientific">marine sediment metagenome</name>
    <dbReference type="NCBI Taxonomy" id="412755"/>
    <lineage>
        <taxon>unclassified sequences</taxon>
        <taxon>metagenomes</taxon>
        <taxon>ecological metagenomes</taxon>
    </lineage>
</organism>
<feature type="transmembrane region" description="Helical" evidence="9">
    <location>
        <begin position="61"/>
        <end position="86"/>
    </location>
</feature>
<evidence type="ECO:0000259" key="10">
    <source>
        <dbReference type="Pfam" id="PF02683"/>
    </source>
</evidence>
<comment type="similarity">
    <text evidence="3">Belongs to the DsbD family.</text>
</comment>
<accession>X1SJP8</accession>
<feature type="transmembrane region" description="Helical" evidence="9">
    <location>
        <begin position="98"/>
        <end position="120"/>
    </location>
</feature>
<dbReference type="AlphaFoldDB" id="X1SJP8"/>
<dbReference type="InterPro" id="IPR003834">
    <property type="entry name" value="Cyt_c_assmbl_TM_dom"/>
</dbReference>
<name>X1SJP8_9ZZZZ</name>
<evidence type="ECO:0000256" key="1">
    <source>
        <dbReference type="ARBA" id="ARBA00004141"/>
    </source>
</evidence>
<protein>
    <recommendedName>
        <fullName evidence="10">Cytochrome C biogenesis protein transmembrane domain-containing protein</fullName>
    </recommendedName>
</protein>
<evidence type="ECO:0000256" key="6">
    <source>
        <dbReference type="ARBA" id="ARBA00022692"/>
    </source>
</evidence>
<sequence length="245" mass="26644">MIRTVFEWLSNSLQLNPFIALTASFIWGIFSILLSPCHLSSIPLIIAFIGEQGKMSTKRAFWLATSFSLGILITIAAIGLITGLLGRMLGDIGSYGNYIVAVIFFVIGFHLLEVIQLPFLGGTNQPTFRKKGLLAAFGLGLIFGIALGPCSFAYMAPMLGIVFTISVTQFFYGATLLFAYGIGHCSIIILAGTFAEVVQRYLNWNEKSKGTVLIKKICGILIILGGMYLIWSTFRPLSITTVPAP</sequence>
<feature type="transmembrane region" description="Helical" evidence="9">
    <location>
        <begin position="213"/>
        <end position="231"/>
    </location>
</feature>
<evidence type="ECO:0000256" key="7">
    <source>
        <dbReference type="ARBA" id="ARBA00022989"/>
    </source>
</evidence>
<keyword evidence="6 9" id="KW-0812">Transmembrane</keyword>
<gene>
    <name evidence="11" type="ORF">S12H4_06184</name>
</gene>
<evidence type="ECO:0000256" key="9">
    <source>
        <dbReference type="SAM" id="Phobius"/>
    </source>
</evidence>
<evidence type="ECO:0000256" key="3">
    <source>
        <dbReference type="ARBA" id="ARBA00006143"/>
    </source>
</evidence>
<reference evidence="11" key="1">
    <citation type="journal article" date="2014" name="Front. Microbiol.">
        <title>High frequency of phylogenetically diverse reductive dehalogenase-homologous genes in deep subseafloor sedimentary metagenomes.</title>
        <authorList>
            <person name="Kawai M."/>
            <person name="Futagami T."/>
            <person name="Toyoda A."/>
            <person name="Takaki Y."/>
            <person name="Nishi S."/>
            <person name="Hori S."/>
            <person name="Arai W."/>
            <person name="Tsubouchi T."/>
            <person name="Morono Y."/>
            <person name="Uchiyama I."/>
            <person name="Ito T."/>
            <person name="Fujiyama A."/>
            <person name="Inagaki F."/>
            <person name="Takami H."/>
        </authorList>
    </citation>
    <scope>NUCLEOTIDE SEQUENCE</scope>
    <source>
        <strain evidence="11">Expedition CK06-06</strain>
    </source>
</reference>
<comment type="caution">
    <text evidence="11">The sequence shown here is derived from an EMBL/GenBank/DDBJ whole genome shotgun (WGS) entry which is preliminary data.</text>
</comment>
<dbReference type="GO" id="GO:0017004">
    <property type="term" value="P:cytochrome complex assembly"/>
    <property type="evidence" value="ECO:0007669"/>
    <property type="project" value="InterPro"/>
</dbReference>
<feature type="transmembrane region" description="Helical" evidence="9">
    <location>
        <begin position="170"/>
        <end position="192"/>
    </location>
</feature>
<evidence type="ECO:0000256" key="2">
    <source>
        <dbReference type="ARBA" id="ARBA00004229"/>
    </source>
</evidence>